<dbReference type="Proteomes" id="UP000002334">
    <property type="component" value="Chromosome"/>
</dbReference>
<dbReference type="STRING" id="572265.HDEF_2259"/>
<accession>C4K8E4</accession>
<protein>
    <submittedName>
        <fullName evidence="1">Uncharacterized protein</fullName>
    </submittedName>
</protein>
<proteinExistence type="predicted"/>
<organism evidence="1 2">
    <name type="scientific">Hamiltonella defensa subsp. Acyrthosiphon pisum (strain 5AT)</name>
    <dbReference type="NCBI Taxonomy" id="572265"/>
    <lineage>
        <taxon>Bacteria</taxon>
        <taxon>Pseudomonadati</taxon>
        <taxon>Pseudomonadota</taxon>
        <taxon>Gammaproteobacteria</taxon>
        <taxon>Enterobacterales</taxon>
        <taxon>Enterobacteriaceae</taxon>
        <taxon>aphid secondary symbionts</taxon>
        <taxon>Candidatus Williamhamiltonella</taxon>
    </lineage>
</organism>
<keyword evidence="2" id="KW-1185">Reference proteome</keyword>
<dbReference type="HOGENOM" id="CLU_3403904_0_0_6"/>
<evidence type="ECO:0000313" key="1">
    <source>
        <dbReference type="EMBL" id="ACQ68800.1"/>
    </source>
</evidence>
<sequence length="30" mass="3601">MISFLYIKMRVLSKFSSERASEKNGVWVFF</sequence>
<name>C4K8E4_HAMD5</name>
<evidence type="ECO:0000313" key="2">
    <source>
        <dbReference type="Proteomes" id="UP000002334"/>
    </source>
</evidence>
<dbReference type="KEGG" id="hde:HDEF_2259"/>
<dbReference type="AlphaFoldDB" id="C4K8E4"/>
<gene>
    <name evidence="1" type="ordered locus">HDEF_2259</name>
</gene>
<reference evidence="1 2" key="1">
    <citation type="journal article" date="2009" name="Proc. Natl. Acad. Sci. U.S.A.">
        <title>Hamiltonella defensa, genome evolution of protective bacterial endosymbiont from pathogenic ancestors.</title>
        <authorList>
            <person name="Degnan P.H."/>
            <person name="Yu Y."/>
            <person name="Sisneros N."/>
            <person name="Wing R.A."/>
            <person name="Moran N.A."/>
        </authorList>
    </citation>
    <scope>NUCLEOTIDE SEQUENCE [LARGE SCALE GENOMIC DNA]</scope>
    <source>
        <strain evidence="2">5AT</strain>
    </source>
</reference>
<dbReference type="EMBL" id="CP001277">
    <property type="protein sequence ID" value="ACQ68800.1"/>
    <property type="molecule type" value="Genomic_DNA"/>
</dbReference>